<feature type="transmembrane region" description="Helical" evidence="8">
    <location>
        <begin position="145"/>
        <end position="166"/>
    </location>
</feature>
<protein>
    <submittedName>
        <fullName evidence="9">Acyltransferase</fullName>
    </submittedName>
</protein>
<sequence length="398" mass="45921">MFYSDWLYWLFIAFVCSSYYLLPGKIRPLLIVAAGANFYGYYAGPLLMLLITEACLIGWAAAFISRRTKRWFFAGVIAGAALVLIYYKYNELLLQPVLNLFSFFNKPYLPRADQVVLPLGISYFTFELIHYLVEKKKENLPEHRFTDFLAFVFFFPTLFAGPIKQFEKYFPQLRSRFEWANMRSGLVLIATGLFKKLVLAGTLDILAQPLYAKEGMAAEQTLMLWAALVAYTFVIYFDFSGYSDIAIGTARLFGIVLPPNFRNPYLSRNIAEFWNRWHVSLGAWLTKYIYFPLGGSRLAEHRTYINLMLTMTVSGLWHGAAWHFVVWGMFHGAMLCIYRFYVKRLKGRSSIPFLSPAFTALAVVFTFFCVTISRIFFVMPISEGWKFSLKLLGLENSI</sequence>
<accession>A0ABR5A3Z8</accession>
<name>A0ABR5A3Z8_9BACL</name>
<comment type="subcellular location">
    <subcellularLocation>
        <location evidence="1">Cell membrane</location>
        <topology evidence="1">Multi-pass membrane protein</topology>
    </subcellularLocation>
</comment>
<dbReference type="PANTHER" id="PTHR13285:SF18">
    <property type="entry name" value="PROTEIN-CYSTEINE N-PALMITOYLTRANSFERASE RASP"/>
    <property type="match status" value="1"/>
</dbReference>
<dbReference type="Pfam" id="PF03062">
    <property type="entry name" value="MBOAT"/>
    <property type="match status" value="1"/>
</dbReference>
<dbReference type="Proteomes" id="UP000054526">
    <property type="component" value="Unassembled WGS sequence"/>
</dbReference>
<feature type="transmembrane region" description="Helical" evidence="8">
    <location>
        <begin position="71"/>
        <end position="89"/>
    </location>
</feature>
<keyword evidence="5 8" id="KW-1133">Transmembrane helix</keyword>
<dbReference type="InterPro" id="IPR028362">
    <property type="entry name" value="AlgI"/>
</dbReference>
<keyword evidence="10" id="KW-1185">Reference proteome</keyword>
<feature type="transmembrane region" description="Helical" evidence="8">
    <location>
        <begin position="186"/>
        <end position="210"/>
    </location>
</feature>
<keyword evidence="6 7" id="KW-0472">Membrane</keyword>
<feature type="transmembrane region" description="Helical" evidence="8">
    <location>
        <begin position="320"/>
        <end position="341"/>
    </location>
</feature>
<keyword evidence="3 7" id="KW-1003">Cell membrane</keyword>
<dbReference type="RefSeq" id="WP_041062326.1">
    <property type="nucleotide sequence ID" value="NZ_JXAL01000016.1"/>
</dbReference>
<evidence type="ECO:0000256" key="1">
    <source>
        <dbReference type="ARBA" id="ARBA00004651"/>
    </source>
</evidence>
<feature type="transmembrane region" description="Helical" evidence="8">
    <location>
        <begin position="273"/>
        <end position="291"/>
    </location>
</feature>
<feature type="transmembrane region" description="Helical" evidence="8">
    <location>
        <begin position="7"/>
        <end position="22"/>
    </location>
</feature>
<evidence type="ECO:0000256" key="5">
    <source>
        <dbReference type="ARBA" id="ARBA00022989"/>
    </source>
</evidence>
<evidence type="ECO:0000256" key="8">
    <source>
        <dbReference type="SAM" id="Phobius"/>
    </source>
</evidence>
<gene>
    <name evidence="9" type="ORF">SD71_10185</name>
</gene>
<evidence type="ECO:0000256" key="6">
    <source>
        <dbReference type="ARBA" id="ARBA00023136"/>
    </source>
</evidence>
<dbReference type="InterPro" id="IPR051085">
    <property type="entry name" value="MB_O-acyltransferase"/>
</dbReference>
<dbReference type="PIRSF" id="PIRSF500217">
    <property type="entry name" value="AlgI"/>
    <property type="match status" value="1"/>
</dbReference>
<evidence type="ECO:0000256" key="7">
    <source>
        <dbReference type="PIRNR" id="PIRNR016636"/>
    </source>
</evidence>
<comment type="caution">
    <text evidence="9">The sequence shown here is derived from an EMBL/GenBank/DDBJ whole genome shotgun (WGS) entry which is preliminary data.</text>
</comment>
<evidence type="ECO:0000256" key="2">
    <source>
        <dbReference type="ARBA" id="ARBA00010323"/>
    </source>
</evidence>
<keyword evidence="7 9" id="KW-0012">Acyltransferase</keyword>
<dbReference type="InterPro" id="IPR004299">
    <property type="entry name" value="MBOAT_fam"/>
</dbReference>
<dbReference type="PIRSF" id="PIRSF016636">
    <property type="entry name" value="AlgI_DltB"/>
    <property type="match status" value="1"/>
</dbReference>
<feature type="transmembrane region" description="Helical" evidence="8">
    <location>
        <begin position="42"/>
        <end position="64"/>
    </location>
</feature>
<dbReference type="GO" id="GO:0016746">
    <property type="term" value="F:acyltransferase activity"/>
    <property type="evidence" value="ECO:0007669"/>
    <property type="project" value="UniProtKB-KW"/>
</dbReference>
<feature type="transmembrane region" description="Helical" evidence="8">
    <location>
        <begin position="353"/>
        <end position="377"/>
    </location>
</feature>
<keyword evidence="7" id="KW-0808">Transferase</keyword>
<organism evidence="9 10">
    <name type="scientific">Cohnella kolymensis</name>
    <dbReference type="NCBI Taxonomy" id="1590652"/>
    <lineage>
        <taxon>Bacteria</taxon>
        <taxon>Bacillati</taxon>
        <taxon>Bacillota</taxon>
        <taxon>Bacilli</taxon>
        <taxon>Bacillales</taxon>
        <taxon>Paenibacillaceae</taxon>
        <taxon>Cohnella</taxon>
    </lineage>
</organism>
<feature type="transmembrane region" description="Helical" evidence="8">
    <location>
        <begin position="222"/>
        <end position="239"/>
    </location>
</feature>
<reference evidence="9 10" key="1">
    <citation type="submission" date="2014-12" db="EMBL/GenBank/DDBJ databases">
        <title>Draft genome sequence of Cohnella kolymensis strain B-2846.</title>
        <authorList>
            <person name="Karlyshev A.V."/>
            <person name="Kudryashova E.B."/>
        </authorList>
    </citation>
    <scope>NUCLEOTIDE SEQUENCE [LARGE SCALE GENOMIC DNA]</scope>
    <source>
        <strain evidence="9 10">VKM B-2846</strain>
    </source>
</reference>
<evidence type="ECO:0000313" key="9">
    <source>
        <dbReference type="EMBL" id="KIL35775.1"/>
    </source>
</evidence>
<dbReference type="EMBL" id="JXAL01000016">
    <property type="protein sequence ID" value="KIL35775.1"/>
    <property type="molecule type" value="Genomic_DNA"/>
</dbReference>
<comment type="similarity">
    <text evidence="2 7">Belongs to the membrane-bound acyltransferase family.</text>
</comment>
<proteinExistence type="inferred from homology"/>
<evidence type="ECO:0000256" key="4">
    <source>
        <dbReference type="ARBA" id="ARBA00022692"/>
    </source>
</evidence>
<evidence type="ECO:0000313" key="10">
    <source>
        <dbReference type="Proteomes" id="UP000054526"/>
    </source>
</evidence>
<keyword evidence="4 8" id="KW-0812">Transmembrane</keyword>
<dbReference type="InterPro" id="IPR024194">
    <property type="entry name" value="Ac/AlaTfrase_AlgI/DltB"/>
</dbReference>
<dbReference type="PANTHER" id="PTHR13285">
    <property type="entry name" value="ACYLTRANSFERASE"/>
    <property type="match status" value="1"/>
</dbReference>
<evidence type="ECO:0000256" key="3">
    <source>
        <dbReference type="ARBA" id="ARBA00022475"/>
    </source>
</evidence>